<dbReference type="SFLD" id="SFLDG01062">
    <property type="entry name" value="methyltransferase_(Class_A)"/>
    <property type="match status" value="1"/>
</dbReference>
<dbReference type="Pfam" id="PF04055">
    <property type="entry name" value="Radical_SAM"/>
    <property type="match status" value="1"/>
</dbReference>
<dbReference type="GO" id="GO:0051539">
    <property type="term" value="F:4 iron, 4 sulfur cluster binding"/>
    <property type="evidence" value="ECO:0007669"/>
    <property type="project" value="UniProtKB-KW"/>
</dbReference>
<dbReference type="PIRSF" id="PIRSF006004">
    <property type="entry name" value="CHP00048"/>
    <property type="match status" value="1"/>
</dbReference>
<keyword evidence="5" id="KW-0698">rRNA processing</keyword>
<keyword evidence="6" id="KW-0489">Methyltransferase</keyword>
<evidence type="ECO:0000259" key="12">
    <source>
        <dbReference type="PROSITE" id="PS51918"/>
    </source>
</evidence>
<keyword evidence="14" id="KW-1185">Reference proteome</keyword>
<keyword evidence="9" id="KW-0479">Metal-binding</keyword>
<evidence type="ECO:0000256" key="5">
    <source>
        <dbReference type="ARBA" id="ARBA00022552"/>
    </source>
</evidence>
<feature type="domain" description="Radical SAM core" evidence="12">
    <location>
        <begin position="118"/>
        <end position="348"/>
    </location>
</feature>
<dbReference type="FunFam" id="3.20.20.70:FF:000014">
    <property type="entry name" value="Probable dual-specificity RNA methyltransferase RlmN"/>
    <property type="match status" value="1"/>
</dbReference>
<dbReference type="InterPro" id="IPR013785">
    <property type="entry name" value="Aldolase_TIM"/>
</dbReference>
<dbReference type="PANTHER" id="PTHR30544">
    <property type="entry name" value="23S RRNA METHYLTRANSFERASE"/>
    <property type="match status" value="1"/>
</dbReference>
<evidence type="ECO:0000256" key="9">
    <source>
        <dbReference type="ARBA" id="ARBA00022723"/>
    </source>
</evidence>
<dbReference type="InterPro" id="IPR027492">
    <property type="entry name" value="RNA_MTrfase_RlmN"/>
</dbReference>
<dbReference type="RefSeq" id="XP_001418058.1">
    <property type="nucleotide sequence ID" value="XM_001418021.1"/>
</dbReference>
<dbReference type="SUPFAM" id="SSF102114">
    <property type="entry name" value="Radical SAM enzymes"/>
    <property type="match status" value="1"/>
</dbReference>
<accession>A4RXU8</accession>
<evidence type="ECO:0000256" key="10">
    <source>
        <dbReference type="ARBA" id="ARBA00023004"/>
    </source>
</evidence>
<dbReference type="InterPro" id="IPR004383">
    <property type="entry name" value="rRNA_lsu_MTrfase_RlmN/Cfr"/>
</dbReference>
<dbReference type="GeneID" id="5002143"/>
<dbReference type="Proteomes" id="UP000001568">
    <property type="component" value="Chromosome 5"/>
</dbReference>
<gene>
    <name evidence="13" type="ORF">OSTLU_49687</name>
</gene>
<keyword evidence="10" id="KW-0408">Iron</keyword>
<proteinExistence type="predicted"/>
<evidence type="ECO:0000256" key="3">
    <source>
        <dbReference type="ARBA" id="ARBA00022485"/>
    </source>
</evidence>
<dbReference type="STRING" id="436017.A4RXU8"/>
<dbReference type="EMBL" id="CP000585">
    <property type="protein sequence ID" value="ABO96351.1"/>
    <property type="molecule type" value="Genomic_DNA"/>
</dbReference>
<keyword evidence="3" id="KW-0004">4Fe-4S</keyword>
<dbReference type="GO" id="GO:0070475">
    <property type="term" value="P:rRNA base methylation"/>
    <property type="evidence" value="ECO:0007669"/>
    <property type="project" value="InterPro"/>
</dbReference>
<dbReference type="OrthoDB" id="496065at2759"/>
<dbReference type="InterPro" id="IPR007197">
    <property type="entry name" value="rSAM"/>
</dbReference>
<dbReference type="PROSITE" id="PS51918">
    <property type="entry name" value="RADICAL_SAM"/>
    <property type="match status" value="1"/>
</dbReference>
<keyword evidence="4" id="KW-0963">Cytoplasm</keyword>
<dbReference type="NCBIfam" id="TIGR00048">
    <property type="entry name" value="rRNA_mod_RlmN"/>
    <property type="match status" value="1"/>
</dbReference>
<dbReference type="AlphaFoldDB" id="A4RXU8"/>
<evidence type="ECO:0000256" key="8">
    <source>
        <dbReference type="ARBA" id="ARBA00022691"/>
    </source>
</evidence>
<dbReference type="GO" id="GO:0030488">
    <property type="term" value="P:tRNA methylation"/>
    <property type="evidence" value="ECO:0007669"/>
    <property type="project" value="InterPro"/>
</dbReference>
<comment type="cofactor">
    <cofactor evidence="1">
        <name>[4Fe-4S] cluster</name>
        <dbReference type="ChEBI" id="CHEBI:49883"/>
    </cofactor>
</comment>
<dbReference type="SFLD" id="SFLDF00275">
    <property type="entry name" value="adenosine_C2_methyltransferase"/>
    <property type="match status" value="1"/>
</dbReference>
<keyword evidence="8" id="KW-0949">S-adenosyl-L-methionine</keyword>
<reference evidence="13 14" key="1">
    <citation type="journal article" date="2007" name="Proc. Natl. Acad. Sci. U.S.A.">
        <title>The tiny eukaryote Ostreococcus provides genomic insights into the paradox of plankton speciation.</title>
        <authorList>
            <person name="Palenik B."/>
            <person name="Grimwood J."/>
            <person name="Aerts A."/>
            <person name="Rouze P."/>
            <person name="Salamov A."/>
            <person name="Putnam N."/>
            <person name="Dupont C."/>
            <person name="Jorgensen R."/>
            <person name="Derelle E."/>
            <person name="Rombauts S."/>
            <person name="Zhou K."/>
            <person name="Otillar R."/>
            <person name="Merchant S.S."/>
            <person name="Podell S."/>
            <person name="Gaasterland T."/>
            <person name="Napoli C."/>
            <person name="Gendler K."/>
            <person name="Manuell A."/>
            <person name="Tai V."/>
            <person name="Vallon O."/>
            <person name="Piganeau G."/>
            <person name="Jancek S."/>
            <person name="Heijde M."/>
            <person name="Jabbari K."/>
            <person name="Bowler C."/>
            <person name="Lohr M."/>
            <person name="Robbens S."/>
            <person name="Werner G."/>
            <person name="Dubchak I."/>
            <person name="Pazour G.J."/>
            <person name="Ren Q."/>
            <person name="Paulsen I."/>
            <person name="Delwiche C."/>
            <person name="Schmutz J."/>
            <person name="Rokhsar D."/>
            <person name="Van de Peer Y."/>
            <person name="Moreau H."/>
            <person name="Grigoriev I.V."/>
        </authorList>
    </citation>
    <scope>NUCLEOTIDE SEQUENCE [LARGE SCALE GENOMIC DNA]</scope>
    <source>
        <strain evidence="13 14">CCE9901</strain>
    </source>
</reference>
<dbReference type="Gene3D" id="1.10.150.530">
    <property type="match status" value="1"/>
</dbReference>
<dbReference type="KEGG" id="olu:OSTLU_49687"/>
<evidence type="ECO:0000313" key="13">
    <source>
        <dbReference type="EMBL" id="ABO96351.1"/>
    </source>
</evidence>
<dbReference type="Gene3D" id="3.20.20.70">
    <property type="entry name" value="Aldolase class I"/>
    <property type="match status" value="1"/>
</dbReference>
<keyword evidence="7" id="KW-0808">Transferase</keyword>
<protein>
    <recommendedName>
        <fullName evidence="12">Radical SAM core domain-containing protein</fullName>
    </recommendedName>
</protein>
<dbReference type="GO" id="GO:0005737">
    <property type="term" value="C:cytoplasm"/>
    <property type="evidence" value="ECO:0007669"/>
    <property type="project" value="UniProtKB-SubCell"/>
</dbReference>
<dbReference type="InterPro" id="IPR040072">
    <property type="entry name" value="Methyltransferase_A"/>
</dbReference>
<dbReference type="Gramene" id="ABO96351">
    <property type="protein sequence ID" value="ABO96351"/>
    <property type="gene ID" value="OSTLU_49687"/>
</dbReference>
<dbReference type="eggNOG" id="ENOG502QSIE">
    <property type="taxonomic scope" value="Eukaryota"/>
</dbReference>
<name>A4RXU8_OSTLU</name>
<dbReference type="OMA" id="MGEPAHN"/>
<dbReference type="SFLD" id="SFLDS00029">
    <property type="entry name" value="Radical_SAM"/>
    <property type="match status" value="1"/>
</dbReference>
<evidence type="ECO:0000256" key="6">
    <source>
        <dbReference type="ARBA" id="ARBA00022603"/>
    </source>
</evidence>
<dbReference type="PANTHER" id="PTHR30544:SF5">
    <property type="entry name" value="RADICAL SAM CORE DOMAIN-CONTAINING PROTEIN"/>
    <property type="match status" value="1"/>
</dbReference>
<dbReference type="GO" id="GO:0046872">
    <property type="term" value="F:metal ion binding"/>
    <property type="evidence" value="ECO:0007669"/>
    <property type="project" value="UniProtKB-KW"/>
</dbReference>
<evidence type="ECO:0000256" key="1">
    <source>
        <dbReference type="ARBA" id="ARBA00001966"/>
    </source>
</evidence>
<evidence type="ECO:0000256" key="11">
    <source>
        <dbReference type="ARBA" id="ARBA00023014"/>
    </source>
</evidence>
<keyword evidence="11" id="KW-0411">Iron-sulfur</keyword>
<dbReference type="InterPro" id="IPR058240">
    <property type="entry name" value="rSAM_sf"/>
</dbReference>
<organism evidence="13 14">
    <name type="scientific">Ostreococcus lucimarinus (strain CCE9901)</name>
    <dbReference type="NCBI Taxonomy" id="436017"/>
    <lineage>
        <taxon>Eukaryota</taxon>
        <taxon>Viridiplantae</taxon>
        <taxon>Chlorophyta</taxon>
        <taxon>Mamiellophyceae</taxon>
        <taxon>Mamiellales</taxon>
        <taxon>Bathycoccaceae</taxon>
        <taxon>Ostreococcus</taxon>
    </lineage>
</organism>
<evidence type="ECO:0000313" key="14">
    <source>
        <dbReference type="Proteomes" id="UP000001568"/>
    </source>
</evidence>
<evidence type="ECO:0000256" key="2">
    <source>
        <dbReference type="ARBA" id="ARBA00004496"/>
    </source>
</evidence>
<comment type="subcellular location">
    <subcellularLocation>
        <location evidence="2">Cytoplasm</location>
    </subcellularLocation>
</comment>
<sequence>MAAATARAVAKDLLGMSARALKSIVVDECGQPLYRATQIREHLYGARRCRRIEDFSLIPREMRDALVAGGYRTGRLAVESASVSGCGTGKVSLRVGEREVIEAVGIPDASCWRASAEAENRLTACVSSQVGCAMKCTFCATGMQGYKRNLTPAEITAQVIELEELYGKRVSQVVFMGMGEPMLNIKSVVQAIRCLNEDVGIGGRHITVSTVGIPNSLKKLAKEKLAITLAISLHAPDQHTRAKIVPSAKYYPMEDLLNDARAYFKETGRRVTFEYTLLAGVNDSPSQAKALSRMLKRKFGTGAHVNIIPWNNIDGINHTRPSGNAIHRFCAQLEGGVTHTIRRTRGLDTNAACGMLTGAFERRTLRANA</sequence>
<evidence type="ECO:0000256" key="4">
    <source>
        <dbReference type="ARBA" id="ARBA00022490"/>
    </source>
</evidence>
<dbReference type="HOGENOM" id="CLU_029101_1_1_1"/>
<dbReference type="GO" id="GO:0008173">
    <property type="term" value="F:RNA methyltransferase activity"/>
    <property type="evidence" value="ECO:0007669"/>
    <property type="project" value="InterPro"/>
</dbReference>
<dbReference type="CDD" id="cd01335">
    <property type="entry name" value="Radical_SAM"/>
    <property type="match status" value="1"/>
</dbReference>
<evidence type="ECO:0000256" key="7">
    <source>
        <dbReference type="ARBA" id="ARBA00022679"/>
    </source>
</evidence>